<keyword evidence="1" id="KW-0732">Signal</keyword>
<comment type="caution">
    <text evidence="2">The sequence shown here is derived from an EMBL/GenBank/DDBJ whole genome shotgun (WGS) entry which is preliminary data.</text>
</comment>
<name>A0A6N2AFG4_SOLCI</name>
<dbReference type="AlphaFoldDB" id="A0A6N2AFG4"/>
<feature type="chain" id="PRO_5026857184" description="Late nodulin" evidence="1">
    <location>
        <begin position="26"/>
        <end position="74"/>
    </location>
</feature>
<protein>
    <recommendedName>
        <fullName evidence="3">Late nodulin</fullName>
    </recommendedName>
</protein>
<evidence type="ECO:0000313" key="2">
    <source>
        <dbReference type="EMBL" id="TMW81197.1"/>
    </source>
</evidence>
<feature type="signal peptide" evidence="1">
    <location>
        <begin position="1"/>
        <end position="25"/>
    </location>
</feature>
<proteinExistence type="predicted"/>
<sequence length="74" mass="8320">MEKAAFLNVFLIFVLLILLGQGSHAKRACSNDADCAKFIRCIDSKPTCDLKKHRCFCPPPPSYETKSVHKSHQN</sequence>
<evidence type="ECO:0000256" key="1">
    <source>
        <dbReference type="SAM" id="SignalP"/>
    </source>
</evidence>
<reference evidence="2" key="1">
    <citation type="submission" date="2019-05" db="EMBL/GenBank/DDBJ databases">
        <title>The de novo reference genome and transcriptome assemblies of the wild tomato species Solanum chilense.</title>
        <authorList>
            <person name="Stam R."/>
            <person name="Nosenko T."/>
            <person name="Hoerger A.C."/>
            <person name="Stephan W."/>
            <person name="Seidel M.A."/>
            <person name="Kuhn J.M.M."/>
            <person name="Haberer G."/>
            <person name="Tellier A."/>
        </authorList>
    </citation>
    <scope>NUCLEOTIDE SEQUENCE</scope>
    <source>
        <tissue evidence="2">Mature leaves</tissue>
    </source>
</reference>
<organism evidence="2">
    <name type="scientific">Solanum chilense</name>
    <name type="common">Tomato</name>
    <name type="synonym">Lycopersicon chilense</name>
    <dbReference type="NCBI Taxonomy" id="4083"/>
    <lineage>
        <taxon>Eukaryota</taxon>
        <taxon>Viridiplantae</taxon>
        <taxon>Streptophyta</taxon>
        <taxon>Embryophyta</taxon>
        <taxon>Tracheophyta</taxon>
        <taxon>Spermatophyta</taxon>
        <taxon>Magnoliopsida</taxon>
        <taxon>eudicotyledons</taxon>
        <taxon>Gunneridae</taxon>
        <taxon>Pentapetalae</taxon>
        <taxon>asterids</taxon>
        <taxon>lamiids</taxon>
        <taxon>Solanales</taxon>
        <taxon>Solanaceae</taxon>
        <taxon>Solanoideae</taxon>
        <taxon>Solaneae</taxon>
        <taxon>Solanum</taxon>
        <taxon>Solanum subgen. Lycopersicon</taxon>
    </lineage>
</organism>
<evidence type="ECO:0008006" key="3">
    <source>
        <dbReference type="Google" id="ProtNLM"/>
    </source>
</evidence>
<accession>A0A6N2AFG4</accession>
<gene>
    <name evidence="2" type="ORF">EJD97_011237</name>
</gene>
<dbReference type="EMBL" id="RXGB01028509">
    <property type="protein sequence ID" value="TMW81197.1"/>
    <property type="molecule type" value="Genomic_DNA"/>
</dbReference>